<dbReference type="GO" id="GO:0000976">
    <property type="term" value="F:transcription cis-regulatory region binding"/>
    <property type="evidence" value="ECO:0007669"/>
    <property type="project" value="TreeGrafter"/>
</dbReference>
<dbReference type="PANTHER" id="PTHR31845">
    <property type="entry name" value="FINGER DOMAIN PROTEIN, PUTATIVE-RELATED"/>
    <property type="match status" value="1"/>
</dbReference>
<name>A0A409YKH7_9AGAR</name>
<feature type="compositionally biased region" description="Low complexity" evidence="7">
    <location>
        <begin position="1502"/>
        <end position="1512"/>
    </location>
</feature>
<proteinExistence type="predicted"/>
<evidence type="ECO:0000256" key="2">
    <source>
        <dbReference type="ARBA" id="ARBA00023015"/>
    </source>
</evidence>
<organism evidence="9 10">
    <name type="scientific">Panaeolus cyanescens</name>
    <dbReference type="NCBI Taxonomy" id="181874"/>
    <lineage>
        <taxon>Eukaryota</taxon>
        <taxon>Fungi</taxon>
        <taxon>Dikarya</taxon>
        <taxon>Basidiomycota</taxon>
        <taxon>Agaricomycotina</taxon>
        <taxon>Agaricomycetes</taxon>
        <taxon>Agaricomycetidae</taxon>
        <taxon>Agaricales</taxon>
        <taxon>Agaricineae</taxon>
        <taxon>Galeropsidaceae</taxon>
        <taxon>Panaeolus</taxon>
    </lineage>
</organism>
<dbReference type="GO" id="GO:0008270">
    <property type="term" value="F:zinc ion binding"/>
    <property type="evidence" value="ECO:0007669"/>
    <property type="project" value="InterPro"/>
</dbReference>
<feature type="compositionally biased region" description="Polar residues" evidence="7">
    <location>
        <begin position="750"/>
        <end position="763"/>
    </location>
</feature>
<keyword evidence="5" id="KW-0539">Nucleus</keyword>
<dbReference type="Pfam" id="PF04082">
    <property type="entry name" value="Fungal_trans"/>
    <property type="match status" value="1"/>
</dbReference>
<keyword evidence="2" id="KW-0805">Transcription regulation</keyword>
<gene>
    <name evidence="9" type="ORF">CVT24_007014</name>
</gene>
<evidence type="ECO:0000256" key="4">
    <source>
        <dbReference type="ARBA" id="ARBA00023163"/>
    </source>
</evidence>
<dbReference type="InParanoid" id="A0A409YKH7"/>
<feature type="compositionally biased region" description="Polar residues" evidence="7">
    <location>
        <begin position="1452"/>
        <end position="1464"/>
    </location>
</feature>
<feature type="compositionally biased region" description="Polar residues" evidence="7">
    <location>
        <begin position="770"/>
        <end position="780"/>
    </location>
</feature>
<comment type="caution">
    <text evidence="9">The sequence shown here is derived from an EMBL/GenBank/DDBJ whole genome shotgun (WGS) entry which is preliminary data.</text>
</comment>
<feature type="compositionally biased region" description="Acidic residues" evidence="7">
    <location>
        <begin position="1488"/>
        <end position="1497"/>
    </location>
</feature>
<keyword evidence="6" id="KW-0175">Coiled coil</keyword>
<evidence type="ECO:0000259" key="8">
    <source>
        <dbReference type="SMART" id="SM00906"/>
    </source>
</evidence>
<reference evidence="9 10" key="1">
    <citation type="journal article" date="2018" name="Evol. Lett.">
        <title>Horizontal gene cluster transfer increased hallucinogenic mushroom diversity.</title>
        <authorList>
            <person name="Reynolds H.T."/>
            <person name="Vijayakumar V."/>
            <person name="Gluck-Thaler E."/>
            <person name="Korotkin H.B."/>
            <person name="Matheny P.B."/>
            <person name="Slot J.C."/>
        </authorList>
    </citation>
    <scope>NUCLEOTIDE SEQUENCE [LARGE SCALE GENOMIC DNA]</scope>
    <source>
        <strain evidence="9 10">2629</strain>
    </source>
</reference>
<dbReference type="InterPro" id="IPR007219">
    <property type="entry name" value="XnlR_reg_dom"/>
</dbReference>
<evidence type="ECO:0000256" key="5">
    <source>
        <dbReference type="ARBA" id="ARBA00023242"/>
    </source>
</evidence>
<feature type="compositionally biased region" description="Polar residues" evidence="7">
    <location>
        <begin position="1536"/>
        <end position="1545"/>
    </location>
</feature>
<keyword evidence="4" id="KW-0804">Transcription</keyword>
<evidence type="ECO:0000313" key="9">
    <source>
        <dbReference type="EMBL" id="PPR03528.1"/>
    </source>
</evidence>
<evidence type="ECO:0000256" key="6">
    <source>
        <dbReference type="SAM" id="Coils"/>
    </source>
</evidence>
<dbReference type="InterPro" id="IPR013665">
    <property type="entry name" value="Sfi1_dom"/>
</dbReference>
<feature type="compositionally biased region" description="Polar residues" evidence="7">
    <location>
        <begin position="1"/>
        <end position="12"/>
    </location>
</feature>
<dbReference type="Pfam" id="PF08457">
    <property type="entry name" value="Sfi1"/>
    <property type="match status" value="1"/>
</dbReference>
<dbReference type="InterPro" id="IPR051089">
    <property type="entry name" value="prtT"/>
</dbReference>
<feature type="compositionally biased region" description="Polar residues" evidence="7">
    <location>
        <begin position="1517"/>
        <end position="1526"/>
    </location>
</feature>
<evidence type="ECO:0000313" key="10">
    <source>
        <dbReference type="Proteomes" id="UP000284842"/>
    </source>
</evidence>
<dbReference type="PANTHER" id="PTHR31845:SF19">
    <property type="entry name" value="TRANSCRIPTION FACTOR DOMAIN-CONTAINING PROTEIN"/>
    <property type="match status" value="1"/>
</dbReference>
<feature type="coiled-coil region" evidence="6">
    <location>
        <begin position="1615"/>
        <end position="1659"/>
    </location>
</feature>
<dbReference type="GO" id="GO:0005634">
    <property type="term" value="C:nucleus"/>
    <property type="evidence" value="ECO:0007669"/>
    <property type="project" value="UniProtKB-SubCell"/>
</dbReference>
<dbReference type="EMBL" id="NHTK01001058">
    <property type="protein sequence ID" value="PPR03528.1"/>
    <property type="molecule type" value="Genomic_DNA"/>
</dbReference>
<feature type="region of interest" description="Disordered" evidence="7">
    <location>
        <begin position="1449"/>
        <end position="1568"/>
    </location>
</feature>
<feature type="domain" description="Xylanolytic transcriptional activator regulatory" evidence="8">
    <location>
        <begin position="129"/>
        <end position="198"/>
    </location>
</feature>
<feature type="coiled-coil region" evidence="6">
    <location>
        <begin position="235"/>
        <end position="262"/>
    </location>
</feature>
<evidence type="ECO:0000256" key="3">
    <source>
        <dbReference type="ARBA" id="ARBA00023125"/>
    </source>
</evidence>
<feature type="region of interest" description="Disordered" evidence="7">
    <location>
        <begin position="737"/>
        <end position="785"/>
    </location>
</feature>
<keyword evidence="3" id="KW-0238">DNA-binding</keyword>
<dbReference type="CDD" id="cd12148">
    <property type="entry name" value="fungal_TF_MHR"/>
    <property type="match status" value="1"/>
</dbReference>
<protein>
    <recommendedName>
        <fullName evidence="8">Xylanolytic transcriptional activator regulatory domain-containing protein</fullName>
    </recommendedName>
</protein>
<dbReference type="GO" id="GO:0006351">
    <property type="term" value="P:DNA-templated transcription"/>
    <property type="evidence" value="ECO:0007669"/>
    <property type="project" value="InterPro"/>
</dbReference>
<feature type="region of interest" description="Disordered" evidence="7">
    <location>
        <begin position="1"/>
        <end position="32"/>
    </location>
</feature>
<dbReference type="SMART" id="SM00906">
    <property type="entry name" value="Fungal_trans"/>
    <property type="match status" value="1"/>
</dbReference>
<accession>A0A409YKH7</accession>
<feature type="region of interest" description="Disordered" evidence="7">
    <location>
        <begin position="800"/>
        <end position="827"/>
    </location>
</feature>
<sequence length="1659" mass="193306">MPSDSSRFSQLYQLEDEDSADHSDSQHSQSTRKKPYFERINPYFSLLDVAYHTPKFVIEKSPFLFTVICAVASRHYQEKPNMYPLAMEFARDMAGQSLVQDHKSIEICQAYLILAVYPVPKKQWVEDKSWLLMGVAIRMAIRLELNQLPPTSCSEMERLNRTRTWLNCYCVDGSHAIQFGKIPMLDMDDFIARNSRDWYKAKSATPYDVHLCGYVQMLMIMARWRTKVRADGTSNMQTEEVVKEALKTQERLSREMDEWNDIYAEEMINHPLYICGYRGNTTLMISAYLRLVVLLAGFQRIRAEDLQQDSEILVKCIEAARFVIEITIQRLYPTGFLRYAMEANFLYLAFATAFLINLFRPRYINLLSPVLRQGIVTDVRHLVTLLGSDKVALDGRHTPALYSRFLSSMMARYRMDEHILNLHSTDGLARPSGFNEERFPTPPDSYCWPDVPIASGSGFENVSLYTGSSEMMVLDNGASMDFSLTHFMKTVGVAGNTPPAPFASSLPNSWEVWQSANQANAMLHSHQIADWPEKRVLVIGIPNKPCVCTTNMSRFHPARSSPPVPLSSFGSVTSTETIAILPPELQNLSVHDVDCLDAIITRAGPNATSFLPIFKAYSEVLKEKGLDPQEVIYYGKLLKLGTLKGRNFLDKWEMVKGAHQHSDTQSSLLLANSEAADETIPSRTPTRHVPMDSASSRLARIQEFRKAHIPPKAEHKAPRNNLSTRSAMVTRVRHHPVEPISHATAPPKSQPTKALASTSLFTSSDEERGSASTKPPSYNSALADPKLLNRRETIHILDHVKGPPLSTKQDNHARHQSHSSRKPVDPNEVWKNIEMEQNEQKADNFRNNVMLFRYWGIWRHAYNWIITTSAQMSKARDQVVLDMFLRRWRQRLATRVARENSLLHAFNQRQVHSIFALWRTKLKQKQQNAWRNEMRRKMKVVKSNTDARIQRRALDTWKRVFISHNADRRYQQILLKRCLTKWKHRLSVLTTFQSTAHSFSEDVKSKTLVRFWVKWKWSLLYRRREAELAQKVNRRIFEKYFDAWRGRMQLSVFADSFRDQAIQKNAFRLWKRAIDRHQLLEQKVVRHLNRQDDILLRAIIRIWRARTRGECLERLRNAATLKRYFTLWKFSLHKQRLRIEQAQAFPYRHEIRLVSSAMKVWREAMDRHKMQVIHAEQFDSARLLSKMTLAWRVRLRKHVHDIKLAKWAHRFFTTRTALRVWVAAAEERKREKMLNSWNQQILRKFFTPTHRNAFDKWKAAQSRRIEDRSLLDNYLILKDRDLVTKVFRHWLSKHRLAQRRREEHDLKEKQLRELLLLSAWEKWRERYKEEVLRPLEYEHIFRSQQATQMKAFMIWHRKTKTLPAIHFHAQKTRERFYKKWKEAMPKVLKIKKAKEVDRQNTLGKCSFNVVYKRSSLIPSAARFLEKWKQAYKMKLTLKAVARAKYLRLPPSSRGQGLPSRNVSSRAVYAGPDSRSTFSRVRPPPSVLDESETEELDERDATLGPSPSLLLPPVRHQGSGSRWTRQLGRNESRSPVRSDYGSSFTPNGRVREASPVSVADERKVDGDEEKDEIAGLYGIPKALPEIPIGDETFDFSSIIGPLNPEEEKVKKRASNVLRLTQENQKLMSELKAMQDRLEALERAQNRRKEELIKKKDSNED</sequence>
<evidence type="ECO:0000256" key="1">
    <source>
        <dbReference type="ARBA" id="ARBA00004123"/>
    </source>
</evidence>
<comment type="subcellular location">
    <subcellularLocation>
        <location evidence="1">Nucleus</location>
    </subcellularLocation>
</comment>
<dbReference type="GO" id="GO:0000981">
    <property type="term" value="F:DNA-binding transcription factor activity, RNA polymerase II-specific"/>
    <property type="evidence" value="ECO:0007669"/>
    <property type="project" value="TreeGrafter"/>
</dbReference>
<evidence type="ECO:0000256" key="7">
    <source>
        <dbReference type="SAM" id="MobiDB-lite"/>
    </source>
</evidence>
<keyword evidence="10" id="KW-1185">Reference proteome</keyword>
<dbReference type="OrthoDB" id="1933281at2759"/>
<dbReference type="Proteomes" id="UP000284842">
    <property type="component" value="Unassembled WGS sequence"/>
</dbReference>